<comment type="caution">
    <text evidence="2">The sequence shown here is derived from an EMBL/GenBank/DDBJ whole genome shotgun (WGS) entry which is preliminary data.</text>
</comment>
<feature type="region of interest" description="Disordered" evidence="1">
    <location>
        <begin position="1"/>
        <end position="31"/>
    </location>
</feature>
<evidence type="ECO:0000313" key="2">
    <source>
        <dbReference type="EMBL" id="KAL2642823.1"/>
    </source>
</evidence>
<protein>
    <submittedName>
        <fullName evidence="2">Uncharacterized protein</fullName>
    </submittedName>
</protein>
<reference evidence="2 3" key="1">
    <citation type="submission" date="2024-09" db="EMBL/GenBank/DDBJ databases">
        <title>Chromosome-scale assembly of Riccia fluitans.</title>
        <authorList>
            <person name="Paukszto L."/>
            <person name="Sawicki J."/>
            <person name="Karawczyk K."/>
            <person name="Piernik-Szablinska J."/>
            <person name="Szczecinska M."/>
            <person name="Mazdziarz M."/>
        </authorList>
    </citation>
    <scope>NUCLEOTIDE SEQUENCE [LARGE SCALE GENOMIC DNA]</scope>
    <source>
        <strain evidence="2">Rf_01</strain>
        <tissue evidence="2">Aerial parts of the thallus</tissue>
    </source>
</reference>
<dbReference type="AlphaFoldDB" id="A0ABD1Z4W2"/>
<dbReference type="Proteomes" id="UP001605036">
    <property type="component" value="Unassembled WGS sequence"/>
</dbReference>
<feature type="compositionally biased region" description="Basic residues" evidence="1">
    <location>
        <begin position="1"/>
        <end position="22"/>
    </location>
</feature>
<organism evidence="2 3">
    <name type="scientific">Riccia fluitans</name>
    <dbReference type="NCBI Taxonomy" id="41844"/>
    <lineage>
        <taxon>Eukaryota</taxon>
        <taxon>Viridiplantae</taxon>
        <taxon>Streptophyta</taxon>
        <taxon>Embryophyta</taxon>
        <taxon>Marchantiophyta</taxon>
        <taxon>Marchantiopsida</taxon>
        <taxon>Marchantiidae</taxon>
        <taxon>Marchantiales</taxon>
        <taxon>Ricciaceae</taxon>
        <taxon>Riccia</taxon>
    </lineage>
</organism>
<evidence type="ECO:0000313" key="3">
    <source>
        <dbReference type="Proteomes" id="UP001605036"/>
    </source>
</evidence>
<evidence type="ECO:0000256" key="1">
    <source>
        <dbReference type="SAM" id="MobiDB-lite"/>
    </source>
</evidence>
<sequence>MQGNVHHHNVQTGRRERRIKEARRKDTSAKTGVRRYVAKAGLAAQCVIRSGSVERGSHRVRIQLQISRLFVPPPPPANTVVSLEASGASINGPLGKGRHFKKQKSIELSSVTKIKSNSGNE</sequence>
<name>A0ABD1Z4W2_9MARC</name>
<proteinExistence type="predicted"/>
<dbReference type="EMBL" id="JBHFFA010000002">
    <property type="protein sequence ID" value="KAL2642823.1"/>
    <property type="molecule type" value="Genomic_DNA"/>
</dbReference>
<gene>
    <name evidence="2" type="ORF">R1flu_010410</name>
</gene>
<keyword evidence="3" id="KW-1185">Reference proteome</keyword>
<accession>A0ABD1Z4W2</accession>